<reference evidence="2" key="1">
    <citation type="submission" date="2022-08" db="EMBL/GenBank/DDBJ databases">
        <authorList>
            <person name="Kallberg Y."/>
            <person name="Tangrot J."/>
            <person name="Rosling A."/>
        </authorList>
    </citation>
    <scope>NUCLEOTIDE SEQUENCE</scope>
    <source>
        <strain evidence="2">Wild A</strain>
    </source>
</reference>
<dbReference type="Proteomes" id="UP001153678">
    <property type="component" value="Unassembled WGS sequence"/>
</dbReference>
<organism evidence="2 3">
    <name type="scientific">Funneliformis geosporum</name>
    <dbReference type="NCBI Taxonomy" id="1117311"/>
    <lineage>
        <taxon>Eukaryota</taxon>
        <taxon>Fungi</taxon>
        <taxon>Fungi incertae sedis</taxon>
        <taxon>Mucoromycota</taxon>
        <taxon>Glomeromycotina</taxon>
        <taxon>Glomeromycetes</taxon>
        <taxon>Glomerales</taxon>
        <taxon>Glomeraceae</taxon>
        <taxon>Funneliformis</taxon>
    </lineage>
</organism>
<feature type="signal peptide" evidence="1">
    <location>
        <begin position="1"/>
        <end position="19"/>
    </location>
</feature>
<name>A0A9W4WQL1_9GLOM</name>
<proteinExistence type="predicted"/>
<keyword evidence="3" id="KW-1185">Reference proteome</keyword>
<accession>A0A9W4WQL1</accession>
<comment type="caution">
    <text evidence="2">The sequence shown here is derived from an EMBL/GenBank/DDBJ whole genome shotgun (WGS) entry which is preliminary data.</text>
</comment>
<evidence type="ECO:0000313" key="2">
    <source>
        <dbReference type="EMBL" id="CAI2171519.1"/>
    </source>
</evidence>
<sequence length="92" mass="9996">MKINTIISTLKTFLSIVLGGPSTPSHFLLAVAYEVPCGNTCIVRSFGTTVLSSKELITGMVSTSPAKSMNTLQEYKDQNQALARRLEEVQMS</sequence>
<evidence type="ECO:0000256" key="1">
    <source>
        <dbReference type="SAM" id="SignalP"/>
    </source>
</evidence>
<dbReference type="EMBL" id="CAMKVN010000829">
    <property type="protein sequence ID" value="CAI2171519.1"/>
    <property type="molecule type" value="Genomic_DNA"/>
</dbReference>
<keyword evidence="1" id="KW-0732">Signal</keyword>
<gene>
    <name evidence="2" type="ORF">FWILDA_LOCUS5120</name>
</gene>
<evidence type="ECO:0000313" key="3">
    <source>
        <dbReference type="Proteomes" id="UP001153678"/>
    </source>
</evidence>
<dbReference type="AlphaFoldDB" id="A0A9W4WQL1"/>
<feature type="chain" id="PRO_5040738333" evidence="1">
    <location>
        <begin position="20"/>
        <end position="92"/>
    </location>
</feature>
<protein>
    <submittedName>
        <fullName evidence="2">11501_t:CDS:1</fullName>
    </submittedName>
</protein>